<evidence type="ECO:0000259" key="5">
    <source>
        <dbReference type="Pfam" id="PF13458"/>
    </source>
</evidence>
<feature type="compositionally biased region" description="Basic residues" evidence="4">
    <location>
        <begin position="1"/>
        <end position="10"/>
    </location>
</feature>
<gene>
    <name evidence="6" type="ORF">CR162_08790</name>
</gene>
<evidence type="ECO:0000313" key="7">
    <source>
        <dbReference type="Proteomes" id="UP000223527"/>
    </source>
</evidence>
<dbReference type="GO" id="GO:0006865">
    <property type="term" value="P:amino acid transport"/>
    <property type="evidence" value="ECO:0007669"/>
    <property type="project" value="UniProtKB-KW"/>
</dbReference>
<evidence type="ECO:0000313" key="6">
    <source>
        <dbReference type="EMBL" id="PHK95258.1"/>
    </source>
</evidence>
<feature type="region of interest" description="Disordered" evidence="4">
    <location>
        <begin position="1"/>
        <end position="25"/>
    </location>
</feature>
<dbReference type="InterPro" id="IPR028082">
    <property type="entry name" value="Peripla_BP_I"/>
</dbReference>
<feature type="domain" description="Leucine-binding protein" evidence="5">
    <location>
        <begin position="68"/>
        <end position="407"/>
    </location>
</feature>
<evidence type="ECO:0000256" key="1">
    <source>
        <dbReference type="ARBA" id="ARBA00010062"/>
    </source>
</evidence>
<accession>A0A2C7A5A3</accession>
<keyword evidence="3" id="KW-0029">Amino-acid transport</keyword>
<organism evidence="6 7">
    <name type="scientific">Teichococcus rhizosphaerae</name>
    <dbReference type="NCBI Taxonomy" id="1335062"/>
    <lineage>
        <taxon>Bacteria</taxon>
        <taxon>Pseudomonadati</taxon>
        <taxon>Pseudomonadota</taxon>
        <taxon>Alphaproteobacteria</taxon>
        <taxon>Acetobacterales</taxon>
        <taxon>Roseomonadaceae</taxon>
        <taxon>Roseomonas</taxon>
    </lineage>
</organism>
<name>A0A2C7A5A3_9PROT</name>
<keyword evidence="7" id="KW-1185">Reference proteome</keyword>
<proteinExistence type="inferred from homology"/>
<dbReference type="AlphaFoldDB" id="A0A2C7A5A3"/>
<keyword evidence="3" id="KW-0813">Transport</keyword>
<reference evidence="6 7" key="1">
    <citation type="submission" date="2017-10" db="EMBL/GenBank/DDBJ databases">
        <authorList>
            <person name="Banno H."/>
            <person name="Chua N.-H."/>
        </authorList>
    </citation>
    <scope>NUCLEOTIDE SEQUENCE [LARGE SCALE GENOMIC DNA]</scope>
    <source>
        <strain evidence="6 7">YW11</strain>
    </source>
</reference>
<dbReference type="EMBL" id="PDNU01000012">
    <property type="protein sequence ID" value="PHK95258.1"/>
    <property type="molecule type" value="Genomic_DNA"/>
</dbReference>
<dbReference type="Proteomes" id="UP000223527">
    <property type="component" value="Unassembled WGS sequence"/>
</dbReference>
<evidence type="ECO:0000256" key="4">
    <source>
        <dbReference type="SAM" id="MobiDB-lite"/>
    </source>
</evidence>
<dbReference type="PANTHER" id="PTHR30483:SF6">
    <property type="entry name" value="PERIPLASMIC BINDING PROTEIN OF ABC TRANSPORTER FOR NATURAL AMINO ACIDS"/>
    <property type="match status" value="1"/>
</dbReference>
<dbReference type="SUPFAM" id="SSF53822">
    <property type="entry name" value="Periplasmic binding protein-like I"/>
    <property type="match status" value="1"/>
</dbReference>
<dbReference type="CDD" id="cd20014">
    <property type="entry name" value="PBP1_RPA0668_benzoate-like"/>
    <property type="match status" value="1"/>
</dbReference>
<evidence type="ECO:0000256" key="2">
    <source>
        <dbReference type="ARBA" id="ARBA00022729"/>
    </source>
</evidence>
<dbReference type="PANTHER" id="PTHR30483">
    <property type="entry name" value="LEUCINE-SPECIFIC-BINDING PROTEIN"/>
    <property type="match status" value="1"/>
</dbReference>
<evidence type="ECO:0000256" key="3">
    <source>
        <dbReference type="ARBA" id="ARBA00022970"/>
    </source>
</evidence>
<dbReference type="RefSeq" id="WP_099095172.1">
    <property type="nucleotide sequence ID" value="NZ_PDNU01000012.1"/>
</dbReference>
<sequence>MDRLHRRKNLRTGNSAPPSAPHLAPGRRLVLGGIAATLAGLPPARPTLAQTTLAQPSLPQPALVQARPVRIGMITSLSGPFTALGESMRAGMQLLLAQSGHRLAGRPVEFLVEDDLARSEEGARKARKLIGQDRVDLLCGVISSGVALALRDVVTEARTPTFLLGSANDLARGAASPFIVRPTKTNWMLGTTAARWAHEKLSGARVLTVGSDYAAGREYIGDFAATYQQLGGRLGRQLWTPLGSADFGPLLTTIAAERPEAVYGFFAGSDAVRFLRQWKEYRLAGRVPLFGAGAFFDQEDVLPAVGDAALGALGTFHQSPTAPASAAFNQAYMATGKPLPGEFSTTGYVCGQVIRATLERADGDLADWAKACGALFSAPVETAFGTMPFDPRNGQAILDIHVNEVRRGEDGRMVNTVLHTYEKLRDPGPDA</sequence>
<comment type="caution">
    <text evidence="6">The sequence shown here is derived from an EMBL/GenBank/DDBJ whole genome shotgun (WGS) entry which is preliminary data.</text>
</comment>
<keyword evidence="2" id="KW-0732">Signal</keyword>
<protein>
    <submittedName>
        <fullName evidence="6">ABC transporter substrate-binding protein</fullName>
    </submittedName>
</protein>
<dbReference type="Gene3D" id="3.40.50.2300">
    <property type="match status" value="2"/>
</dbReference>
<comment type="similarity">
    <text evidence="1">Belongs to the leucine-binding protein family.</text>
</comment>
<dbReference type="Pfam" id="PF13458">
    <property type="entry name" value="Peripla_BP_6"/>
    <property type="match status" value="1"/>
</dbReference>
<dbReference type="InterPro" id="IPR051010">
    <property type="entry name" value="BCAA_transport"/>
</dbReference>
<dbReference type="InterPro" id="IPR028081">
    <property type="entry name" value="Leu-bd"/>
</dbReference>
<dbReference type="OrthoDB" id="435355at2"/>